<dbReference type="GO" id="GO:0016226">
    <property type="term" value="P:iron-sulfur cluster assembly"/>
    <property type="evidence" value="ECO:0007669"/>
    <property type="project" value="InterPro"/>
</dbReference>
<dbReference type="PANTHER" id="PTHR47265">
    <property type="entry name" value="IRON-SULFUR ASSEMBLY PROTEIN ISCA, CHLOROPLASTIC"/>
    <property type="match status" value="1"/>
</dbReference>
<dbReference type="AlphaFoldDB" id="A0A1A8VX78"/>
<dbReference type="InterPro" id="IPR031108">
    <property type="entry name" value="IscA_plant_cyanobact"/>
</dbReference>
<name>A0A1A8VX78_PLAOA</name>
<evidence type="ECO:0000313" key="1">
    <source>
        <dbReference type="EMBL" id="SBS84310.1"/>
    </source>
</evidence>
<accession>A0A1A8VX78</accession>
<dbReference type="GO" id="GO:0051536">
    <property type="term" value="F:iron-sulfur cluster binding"/>
    <property type="evidence" value="ECO:0007669"/>
    <property type="project" value="InterPro"/>
</dbReference>
<protein>
    <submittedName>
        <fullName evidence="1">Iron-sulfur assembly protein, putative</fullName>
    </submittedName>
</protein>
<dbReference type="GO" id="GO:0030674">
    <property type="term" value="F:protein-macromolecule adaptor activity"/>
    <property type="evidence" value="ECO:0007669"/>
    <property type="project" value="TreeGrafter"/>
</dbReference>
<dbReference type="PANTHER" id="PTHR47265:SF1">
    <property type="entry name" value="IRON-SULFUR ASSEMBLY PROTEIN ISCA, CHLOROPLASTIC"/>
    <property type="match status" value="1"/>
</dbReference>
<proteinExistence type="predicted"/>
<dbReference type="GO" id="GO:0009570">
    <property type="term" value="C:chloroplast stroma"/>
    <property type="evidence" value="ECO:0007669"/>
    <property type="project" value="TreeGrafter"/>
</dbReference>
<dbReference type="InterPro" id="IPR035903">
    <property type="entry name" value="HesB-like_dom_sf"/>
</dbReference>
<dbReference type="EMBL" id="FLQU01000350">
    <property type="protein sequence ID" value="SBS84310.1"/>
    <property type="molecule type" value="Genomic_DNA"/>
</dbReference>
<gene>
    <name evidence="1" type="ORF">POVCU2_0025470</name>
</gene>
<evidence type="ECO:0000313" key="2">
    <source>
        <dbReference type="Proteomes" id="UP000078560"/>
    </source>
</evidence>
<dbReference type="Gene3D" id="2.60.300.12">
    <property type="entry name" value="HesB-like domain"/>
    <property type="match status" value="1"/>
</dbReference>
<reference evidence="2" key="1">
    <citation type="submission" date="2016-05" db="EMBL/GenBank/DDBJ databases">
        <authorList>
            <person name="Naeem Raeece"/>
        </authorList>
    </citation>
    <scope>NUCLEOTIDE SEQUENCE [LARGE SCALE GENOMIC DNA]</scope>
</reference>
<dbReference type="SUPFAM" id="SSF89360">
    <property type="entry name" value="HesB-like domain"/>
    <property type="match status" value="1"/>
</dbReference>
<sequence length="139" mass="16098">MNKVEKNEKADDQSNCRVNFTFHFIYIKENKKTIGIDMKRYEDEDLLTNQLKQLVTEGKNGENLILRLSVQNGGCKGLQYKLNPIKTDEIEADDYVQQFDDLKFILSIDATSVIYIYNNILDYSSDLINGGFKYVFCDS</sequence>
<organism evidence="1 2">
    <name type="scientific">Plasmodium ovale curtisi</name>
    <dbReference type="NCBI Taxonomy" id="864141"/>
    <lineage>
        <taxon>Eukaryota</taxon>
        <taxon>Sar</taxon>
        <taxon>Alveolata</taxon>
        <taxon>Apicomplexa</taxon>
        <taxon>Aconoidasida</taxon>
        <taxon>Haemosporida</taxon>
        <taxon>Plasmodiidae</taxon>
        <taxon>Plasmodium</taxon>
        <taxon>Plasmodium (Plasmodium)</taxon>
    </lineage>
</organism>
<dbReference type="Proteomes" id="UP000078560">
    <property type="component" value="Unassembled WGS sequence"/>
</dbReference>